<feature type="region of interest" description="Disordered" evidence="2">
    <location>
        <begin position="535"/>
        <end position="654"/>
    </location>
</feature>
<dbReference type="InterPro" id="IPR035974">
    <property type="entry name" value="Rap/Ran-GAP_sf"/>
</dbReference>
<dbReference type="InterPro" id="IPR050989">
    <property type="entry name" value="Rap1_Ran_GAP"/>
</dbReference>
<dbReference type="InterPro" id="IPR000331">
    <property type="entry name" value="Rap/Ran_GAP_dom"/>
</dbReference>
<evidence type="ECO:0000256" key="1">
    <source>
        <dbReference type="ARBA" id="ARBA00022468"/>
    </source>
</evidence>
<dbReference type="SMART" id="SM00390">
    <property type="entry name" value="GoLoco"/>
    <property type="match status" value="1"/>
</dbReference>
<comment type="caution">
    <text evidence="4">The sequence shown here is derived from an EMBL/GenBank/DDBJ whole genome shotgun (WGS) entry which is preliminary data.</text>
</comment>
<evidence type="ECO:0000313" key="4">
    <source>
        <dbReference type="EMBL" id="KAK0394726.1"/>
    </source>
</evidence>
<feature type="compositionally biased region" description="Basic and acidic residues" evidence="2">
    <location>
        <begin position="604"/>
        <end position="621"/>
    </location>
</feature>
<dbReference type="Proteomes" id="UP001175271">
    <property type="component" value="Unassembled WGS sequence"/>
</dbReference>
<dbReference type="CDD" id="cd18808">
    <property type="entry name" value="SF1_C_Upf1"/>
    <property type="match status" value="1"/>
</dbReference>
<dbReference type="InterPro" id="IPR047187">
    <property type="entry name" value="SF1_C_Upf1"/>
</dbReference>
<dbReference type="GO" id="GO:0051056">
    <property type="term" value="P:regulation of small GTPase mediated signal transduction"/>
    <property type="evidence" value="ECO:0007669"/>
    <property type="project" value="InterPro"/>
</dbReference>
<dbReference type="PANTHER" id="PTHR15711:SF32">
    <property type="entry name" value="RAP GTPASE ACTIVATING PROTEIN 1, ISOFORM H"/>
    <property type="match status" value="1"/>
</dbReference>
<accession>A0AA39LEG5</accession>
<dbReference type="InterPro" id="IPR041679">
    <property type="entry name" value="DNA2/NAM7-like_C"/>
</dbReference>
<dbReference type="GO" id="GO:0005737">
    <property type="term" value="C:cytoplasm"/>
    <property type="evidence" value="ECO:0007669"/>
    <property type="project" value="TreeGrafter"/>
</dbReference>
<dbReference type="Gene3D" id="3.40.50.300">
    <property type="entry name" value="P-loop containing nucleotide triphosphate hydrolases"/>
    <property type="match status" value="2"/>
</dbReference>
<dbReference type="Gene3D" id="6.10.140.210">
    <property type="match status" value="1"/>
</dbReference>
<dbReference type="PROSITE" id="PS50085">
    <property type="entry name" value="RAPGAP"/>
    <property type="match status" value="1"/>
</dbReference>
<reference evidence="4" key="1">
    <citation type="submission" date="2023-06" db="EMBL/GenBank/DDBJ databases">
        <title>Genomic analysis of the entomopathogenic nematode Steinernema hermaphroditum.</title>
        <authorList>
            <person name="Schwarz E.M."/>
            <person name="Heppert J.K."/>
            <person name="Baniya A."/>
            <person name="Schwartz H.T."/>
            <person name="Tan C.-H."/>
            <person name="Antoshechkin I."/>
            <person name="Sternberg P.W."/>
            <person name="Goodrich-Blair H."/>
            <person name="Dillman A.R."/>
        </authorList>
    </citation>
    <scope>NUCLEOTIDE SEQUENCE</scope>
    <source>
        <strain evidence="4">PS9179</strain>
        <tissue evidence="4">Whole animal</tissue>
    </source>
</reference>
<dbReference type="GO" id="GO:0005096">
    <property type="term" value="F:GTPase activator activity"/>
    <property type="evidence" value="ECO:0007669"/>
    <property type="project" value="UniProtKB-KW"/>
</dbReference>
<sequence>MDWIWSWKDYVFYGICSCGYNCGIDTEPVAKSKRNSSSHCDIHTISAADEFDKMSIFRNSAIFTTTTPCIYQPDQKASEFLTLLERMQSARLDDQRYEMPPQNNNNSNHQNNNIRLLEKDPSAHLRRVLAQRGPYPQIVAPPSGGFWIDGVNDSVVKAEHDIDNYQTDQKSNSCARFKLETDDSCHCYRRHFLGKEHHNFYALDAIGPLLLSVRTETISSQDHFRIILRSLRGTVHEIVPASALGTKPWASRMAKLLCDDVTTEKFVPVAFPGGTDMILQYDEHTLADTYKFGILYQRFGQTTEEELFGNAATTPAFDEFLDILGDRVELRNFSGFRGGLDIQHGQTGNQSVYTQFKQKEIMFHVSTLLPFTVGDTQQLQRKRHIGNDIVAIVFQEENTPFCPDIVSSNFLHGYVVVQPVNAGTDKVYYRVAVTARDDVPFFGPTLPTPSVFRKSQDFRNFLLTKLINAENASYKSEKFASLAERTRSSLLNELYARLKEHSEFYGVSFLQSTDNYPTAAPSGILHSVRKFVERSRSVSHESSSTHGGGAGNKPASPGRSLKEKSKKSAAMAPPLLEEVGRRQTAPVKIRQPVRTTTLKPGPHSLDRSKAGSSKSGKDRTTSFEWDISSIDDESIERDSDTGLESMSSGDHRLSCQTIGTGEILSELKSDVEQLKTEKLDLLHKNAACKQDIKQLKQRSHVMAAEQLATEVQQLTLNEETPVSDVISALECQPGPSGIRYAPAPIPHESATTHQIEVAPDNDEFLEPDDENTEPRKQTPPTFMYFSTKYDDFEELKEVLLARPGPEIVPKVNRDDRRRSHQTLDRYRSLNPKFLAESAKAQYTNDEDFLKNIPPPPDKPQKDPVERHVRRDQFPVFGPYTEQENNPALFRVIDVKNREGLILCEIVIAHRELVEQCLHFVAITRDSLEAPALEKCGWNCQYISVNDLVWIYDVKPFDDSNLPKRLTFSRRMYRGENRIYWQSTIHCFLQTTEFQTAYGCAVNNNGNAIITHSDEYVNLYNSHFPQYFGRMLEEGEMFKIDYLHLKSFNYLASIASQHSQNPFAAGFSHNLKPGRRSIQIYVVAVNLFTKNEKFKMKDPFRNCSNRVDAVGFQTIQLSLAKFTDAVLQQRDAEAVTMSATIEWNFDRTGRITLRRFSDSQKFIGSRFMTICVPNVLTFLAQLETRGRLKTQSFLQFSVFDQDKHSVKDRFTVLCNHKDVYVSPVEQNPTDDYFLGYLTSGLMARTICAHLLDIEPMNNDIFDGMRMKKYYRTYDIPEPTTNKQMLYNGFPVYLDKDQCRAAEFVGTEPLPSVVVIEACAGSGKTLCSVNLMMETVQKDRDSMQLMCATTNRAVDNMAEALFQYSPRARTIRLFSKTALDKMDEEPEFSVYALMQTIVESPGLYGTDEHDRIIVRDYLDLRSMTGKVARGGGNYYGYQDLKQRAEDAAFDVIRKRYRPNIILTTVDLALREQLTISRFSLMQCHFDRILIDEGSQLDEARLLALLSLNMTTRQVVVVGDRRQLPPYTSFGLPDCLKATCDRSAIDLLVAIKDLPVLELHVGYRMHKGLLQLTSRVFYDNKVKPADKGPWQRLATPWKRFSNRHPIILGYCGGEEEDDDKSKMNQIQAKVTMALVREAIRDGVSQDDIGIICLYNGQVRLLDKMMAKFEVQIASVDSYQGREKRYIIVNTVRSTVCNFENSFFSDMRRANVATSRAVLGMIILGEKLSMQNSLPWGQVWEFAEMNHLIQEKFCADLIKPKPEEPPRRPFGFW</sequence>
<keyword evidence="5" id="KW-1185">Reference proteome</keyword>
<dbReference type="Pfam" id="PF02145">
    <property type="entry name" value="Rap_GAP"/>
    <property type="match status" value="1"/>
</dbReference>
<name>A0AA39LEG5_9BILA</name>
<feature type="compositionally biased region" description="Polar residues" evidence="2">
    <location>
        <begin position="642"/>
        <end position="654"/>
    </location>
</feature>
<dbReference type="InterPro" id="IPR027417">
    <property type="entry name" value="P-loop_NTPase"/>
</dbReference>
<organism evidence="4 5">
    <name type="scientific">Steinernema hermaphroditum</name>
    <dbReference type="NCBI Taxonomy" id="289476"/>
    <lineage>
        <taxon>Eukaryota</taxon>
        <taxon>Metazoa</taxon>
        <taxon>Ecdysozoa</taxon>
        <taxon>Nematoda</taxon>
        <taxon>Chromadorea</taxon>
        <taxon>Rhabditida</taxon>
        <taxon>Tylenchina</taxon>
        <taxon>Panagrolaimomorpha</taxon>
        <taxon>Strongyloidoidea</taxon>
        <taxon>Steinernematidae</taxon>
        <taxon>Steinernema</taxon>
    </lineage>
</organism>
<evidence type="ECO:0000259" key="3">
    <source>
        <dbReference type="PROSITE" id="PS50085"/>
    </source>
</evidence>
<gene>
    <name evidence="4" type="ORF">QR680_000901</name>
</gene>
<dbReference type="Pfam" id="PF21022">
    <property type="entry name" value="Rap-GAP_dimer"/>
    <property type="match status" value="1"/>
</dbReference>
<dbReference type="Pfam" id="PF13245">
    <property type="entry name" value="AAA_19"/>
    <property type="match status" value="1"/>
</dbReference>
<evidence type="ECO:0000256" key="2">
    <source>
        <dbReference type="SAM" id="MobiDB-lite"/>
    </source>
</evidence>
<dbReference type="Gene3D" id="3.40.50.11210">
    <property type="entry name" value="Rap/Ran-GAP"/>
    <property type="match status" value="1"/>
</dbReference>
<dbReference type="FunFam" id="3.40.50.11210:FF:000001">
    <property type="entry name" value="Ral GTPase-activating protein subunit alpha-1 isoform 1"/>
    <property type="match status" value="1"/>
</dbReference>
<dbReference type="SUPFAM" id="SSF111347">
    <property type="entry name" value="Rap/Ran-GAP"/>
    <property type="match status" value="1"/>
</dbReference>
<dbReference type="PROSITE" id="PS50877">
    <property type="entry name" value="GOLOCO"/>
    <property type="match status" value="1"/>
</dbReference>
<dbReference type="InterPro" id="IPR003109">
    <property type="entry name" value="GoLoco_motif"/>
</dbReference>
<proteinExistence type="predicted"/>
<evidence type="ECO:0000313" key="5">
    <source>
        <dbReference type="Proteomes" id="UP001175271"/>
    </source>
</evidence>
<dbReference type="SUPFAM" id="SSF52540">
    <property type="entry name" value="P-loop containing nucleoside triphosphate hydrolases"/>
    <property type="match status" value="1"/>
</dbReference>
<dbReference type="PANTHER" id="PTHR15711">
    <property type="entry name" value="RAP GTPASE-ACTIVATING PROTEIN"/>
    <property type="match status" value="1"/>
</dbReference>
<dbReference type="Pfam" id="PF13087">
    <property type="entry name" value="AAA_12"/>
    <property type="match status" value="1"/>
</dbReference>
<feature type="domain" description="Rap-GAP" evidence="3">
    <location>
        <begin position="278"/>
        <end position="494"/>
    </location>
</feature>
<keyword evidence="1" id="KW-0343">GTPase activation</keyword>
<protein>
    <recommendedName>
        <fullName evidence="3">Rap-GAP domain-containing protein</fullName>
    </recommendedName>
</protein>
<dbReference type="EMBL" id="JAUCMV010000005">
    <property type="protein sequence ID" value="KAK0394726.1"/>
    <property type="molecule type" value="Genomic_DNA"/>
</dbReference>